<gene>
    <name evidence="2" type="ORF">RJ639_017009</name>
</gene>
<accession>A0AA89AM69</accession>
<evidence type="ECO:0000256" key="1">
    <source>
        <dbReference type="SAM" id="MobiDB-lite"/>
    </source>
</evidence>
<feature type="region of interest" description="Disordered" evidence="1">
    <location>
        <begin position="43"/>
        <end position="89"/>
    </location>
</feature>
<protein>
    <submittedName>
        <fullName evidence="2">Uncharacterized protein</fullName>
    </submittedName>
</protein>
<evidence type="ECO:0000313" key="3">
    <source>
        <dbReference type="Proteomes" id="UP001188597"/>
    </source>
</evidence>
<feature type="compositionally biased region" description="Polar residues" evidence="1">
    <location>
        <begin position="77"/>
        <end position="89"/>
    </location>
</feature>
<proteinExistence type="predicted"/>
<evidence type="ECO:0000313" key="2">
    <source>
        <dbReference type="EMBL" id="KAK3006883.1"/>
    </source>
</evidence>
<reference evidence="2" key="1">
    <citation type="submission" date="2022-12" db="EMBL/GenBank/DDBJ databases">
        <title>Draft genome assemblies for two species of Escallonia (Escalloniales).</title>
        <authorList>
            <person name="Chanderbali A."/>
            <person name="Dervinis C."/>
            <person name="Anghel I."/>
            <person name="Soltis D."/>
            <person name="Soltis P."/>
            <person name="Zapata F."/>
        </authorList>
    </citation>
    <scope>NUCLEOTIDE SEQUENCE</scope>
    <source>
        <strain evidence="2">UCBG64.0493</strain>
        <tissue evidence="2">Leaf</tissue>
    </source>
</reference>
<organism evidence="2 3">
    <name type="scientific">Escallonia herrerae</name>
    <dbReference type="NCBI Taxonomy" id="1293975"/>
    <lineage>
        <taxon>Eukaryota</taxon>
        <taxon>Viridiplantae</taxon>
        <taxon>Streptophyta</taxon>
        <taxon>Embryophyta</taxon>
        <taxon>Tracheophyta</taxon>
        <taxon>Spermatophyta</taxon>
        <taxon>Magnoliopsida</taxon>
        <taxon>eudicotyledons</taxon>
        <taxon>Gunneridae</taxon>
        <taxon>Pentapetalae</taxon>
        <taxon>asterids</taxon>
        <taxon>campanulids</taxon>
        <taxon>Escalloniales</taxon>
        <taxon>Escalloniaceae</taxon>
        <taxon>Escallonia</taxon>
    </lineage>
</organism>
<dbReference type="GO" id="GO:0046982">
    <property type="term" value="F:protein heterodimerization activity"/>
    <property type="evidence" value="ECO:0007669"/>
    <property type="project" value="InterPro"/>
</dbReference>
<dbReference type="SUPFAM" id="SSF47113">
    <property type="entry name" value="Histone-fold"/>
    <property type="match status" value="1"/>
</dbReference>
<dbReference type="AlphaFoldDB" id="A0AA89AM69"/>
<dbReference type="EMBL" id="JAVXUP010001935">
    <property type="protein sequence ID" value="KAK3006883.1"/>
    <property type="molecule type" value="Genomic_DNA"/>
</dbReference>
<name>A0AA89AM69_9ASTE</name>
<dbReference type="Proteomes" id="UP001188597">
    <property type="component" value="Unassembled WGS sequence"/>
</dbReference>
<feature type="compositionally biased region" description="Low complexity" evidence="1">
    <location>
        <begin position="45"/>
        <end position="59"/>
    </location>
</feature>
<keyword evidence="3" id="KW-1185">Reference proteome</keyword>
<comment type="caution">
    <text evidence="2">The sequence shown here is derived from an EMBL/GenBank/DDBJ whole genome shotgun (WGS) entry which is preliminary data.</text>
</comment>
<feature type="region of interest" description="Disordered" evidence="1">
    <location>
        <begin position="1"/>
        <end position="28"/>
    </location>
</feature>
<sequence>MSSTGGGKSKGGRGKPKSTKFVSRSSKAGLQFPIGRTACFLRPKSTPSMLPSSSGLGLTNSIKSEEEEDDNTMGGEVSSSSEGNFDLSSPETPSMMVWVSRGPYKPSASSIGVSDFTVSLLRRLEAEMCVIARIKDPNTDVGDKDPAVDSLRDEDLATCVDNETDKAKKCIVPQGSDCTVQGLAHFSRAPYFHKFRFVDKAKQSI</sequence>
<dbReference type="InterPro" id="IPR009072">
    <property type="entry name" value="Histone-fold"/>
</dbReference>